<dbReference type="PANTHER" id="PTHR10961">
    <property type="entry name" value="PEROXISOMAL SARCOSINE OXIDASE"/>
    <property type="match status" value="1"/>
</dbReference>
<dbReference type="Pfam" id="PF01266">
    <property type="entry name" value="DAO"/>
    <property type="match status" value="1"/>
</dbReference>
<evidence type="ECO:0000256" key="1">
    <source>
        <dbReference type="ARBA" id="ARBA00001974"/>
    </source>
</evidence>
<dbReference type="InterPro" id="IPR036188">
    <property type="entry name" value="FAD/NAD-bd_sf"/>
</dbReference>
<dbReference type="SUPFAM" id="SSF54373">
    <property type="entry name" value="FAD-linked reductases, C-terminal domain"/>
    <property type="match status" value="1"/>
</dbReference>
<keyword evidence="5" id="KW-0560">Oxidoreductase</keyword>
<dbReference type="Gene3D" id="3.30.9.10">
    <property type="entry name" value="D-Amino Acid Oxidase, subunit A, domain 2"/>
    <property type="match status" value="1"/>
</dbReference>
<dbReference type="PANTHER" id="PTHR10961:SF7">
    <property type="entry name" value="FAD DEPENDENT OXIDOREDUCTASE DOMAIN-CONTAINING PROTEIN"/>
    <property type="match status" value="1"/>
</dbReference>
<gene>
    <name evidence="7" type="ORF">BaRGS_00031275</name>
</gene>
<evidence type="ECO:0000256" key="3">
    <source>
        <dbReference type="ARBA" id="ARBA00022630"/>
    </source>
</evidence>
<dbReference type="SUPFAM" id="SSF51905">
    <property type="entry name" value="FAD/NAD(P)-binding domain"/>
    <property type="match status" value="1"/>
</dbReference>
<comment type="cofactor">
    <cofactor evidence="1">
        <name>FAD</name>
        <dbReference type="ChEBI" id="CHEBI:57692"/>
    </cofactor>
</comment>
<evidence type="ECO:0000256" key="5">
    <source>
        <dbReference type="ARBA" id="ARBA00023002"/>
    </source>
</evidence>
<sequence>MADGLEKIGSRRHFQYIVVGCGGIGSGALYWLSKRAAGDVLGLEQFQLGHDNGGSQDVSRIIRLTYHDDRYLRLTPATFEAWSEVERESGQQLVYRPGGLQLSERGETDHIMEKYAVALQRNNIPFERLTADQLKARYPQFTPGPNTVALFQKDAGLVDAALGNATHVQLARGNGAVVIDRCPVLRIGRHPNGNIEVTTTLGKFTCRRLVVTAGAWINDVLGSIGVHVPVTVTQEQVTYFGTPHMKDFKKDRRELKFPIFIYHTPRYDFYGMPIHANSGTKIGIDAGGPQVTASTRTFTPDPARVKACTDMLQKRIPKFLGPELFTKTCLYAMTPDRHFVVDTCSRQGYSDVIVCNGAGHAYKFASLLGKILSELAADGRTRYDISQFNMDRPAITDPNFKPVFYMGTAQSKL</sequence>
<name>A0ABD0JRS9_9CAEN</name>
<reference evidence="7 8" key="1">
    <citation type="journal article" date="2023" name="Sci. Data">
        <title>Genome assembly of the Korean intertidal mud-creeper Batillaria attramentaria.</title>
        <authorList>
            <person name="Patra A.K."/>
            <person name="Ho P.T."/>
            <person name="Jun S."/>
            <person name="Lee S.J."/>
            <person name="Kim Y."/>
            <person name="Won Y.J."/>
        </authorList>
    </citation>
    <scope>NUCLEOTIDE SEQUENCE [LARGE SCALE GENOMIC DNA]</scope>
    <source>
        <strain evidence="7">Wonlab-2016</strain>
    </source>
</reference>
<dbReference type="Gene3D" id="3.50.50.60">
    <property type="entry name" value="FAD/NAD(P)-binding domain"/>
    <property type="match status" value="1"/>
</dbReference>
<dbReference type="GO" id="GO:0016491">
    <property type="term" value="F:oxidoreductase activity"/>
    <property type="evidence" value="ECO:0007669"/>
    <property type="project" value="UniProtKB-KW"/>
</dbReference>
<dbReference type="NCBIfam" id="NF008425">
    <property type="entry name" value="PRK11259.1"/>
    <property type="match status" value="1"/>
</dbReference>
<evidence type="ECO:0000313" key="7">
    <source>
        <dbReference type="EMBL" id="KAK7477451.1"/>
    </source>
</evidence>
<dbReference type="FunFam" id="3.50.50.60:FF:001076">
    <property type="entry name" value="Uncharacterized protein"/>
    <property type="match status" value="1"/>
</dbReference>
<keyword evidence="4" id="KW-0274">FAD</keyword>
<comment type="similarity">
    <text evidence="2">Belongs to the MSOX/MTOX family.</text>
</comment>
<evidence type="ECO:0000259" key="6">
    <source>
        <dbReference type="Pfam" id="PF01266"/>
    </source>
</evidence>
<keyword evidence="8" id="KW-1185">Reference proteome</keyword>
<evidence type="ECO:0000256" key="4">
    <source>
        <dbReference type="ARBA" id="ARBA00022827"/>
    </source>
</evidence>
<dbReference type="InterPro" id="IPR045170">
    <property type="entry name" value="MTOX"/>
</dbReference>
<evidence type="ECO:0000256" key="2">
    <source>
        <dbReference type="ARBA" id="ARBA00010989"/>
    </source>
</evidence>
<dbReference type="InterPro" id="IPR006076">
    <property type="entry name" value="FAD-dep_OxRdtase"/>
</dbReference>
<keyword evidence="3" id="KW-0285">Flavoprotein</keyword>
<proteinExistence type="inferred from homology"/>
<evidence type="ECO:0000313" key="8">
    <source>
        <dbReference type="Proteomes" id="UP001519460"/>
    </source>
</evidence>
<feature type="domain" description="FAD dependent oxidoreductase" evidence="6">
    <location>
        <begin position="16"/>
        <end position="375"/>
    </location>
</feature>
<dbReference type="AlphaFoldDB" id="A0ABD0JRS9"/>
<dbReference type="Proteomes" id="UP001519460">
    <property type="component" value="Unassembled WGS sequence"/>
</dbReference>
<dbReference type="EMBL" id="JACVVK020000349">
    <property type="protein sequence ID" value="KAK7477451.1"/>
    <property type="molecule type" value="Genomic_DNA"/>
</dbReference>
<accession>A0ABD0JRS9</accession>
<organism evidence="7 8">
    <name type="scientific">Batillaria attramentaria</name>
    <dbReference type="NCBI Taxonomy" id="370345"/>
    <lineage>
        <taxon>Eukaryota</taxon>
        <taxon>Metazoa</taxon>
        <taxon>Spiralia</taxon>
        <taxon>Lophotrochozoa</taxon>
        <taxon>Mollusca</taxon>
        <taxon>Gastropoda</taxon>
        <taxon>Caenogastropoda</taxon>
        <taxon>Sorbeoconcha</taxon>
        <taxon>Cerithioidea</taxon>
        <taxon>Batillariidae</taxon>
        <taxon>Batillaria</taxon>
    </lineage>
</organism>
<protein>
    <recommendedName>
        <fullName evidence="6">FAD dependent oxidoreductase domain-containing protein</fullName>
    </recommendedName>
</protein>
<comment type="caution">
    <text evidence="7">The sequence shown here is derived from an EMBL/GenBank/DDBJ whole genome shotgun (WGS) entry which is preliminary data.</text>
</comment>